<dbReference type="EMBL" id="AMCI01004275">
    <property type="protein sequence ID" value="EJW98416.1"/>
    <property type="molecule type" value="Genomic_DNA"/>
</dbReference>
<name>J9FTX1_9ZZZZ</name>
<keyword evidence="1" id="KW-0812">Transmembrane</keyword>
<evidence type="ECO:0000313" key="2">
    <source>
        <dbReference type="EMBL" id="EJW98416.1"/>
    </source>
</evidence>
<keyword evidence="1" id="KW-1133">Transmembrane helix</keyword>
<keyword evidence="1" id="KW-0472">Membrane</keyword>
<accession>J9FTX1</accession>
<dbReference type="AlphaFoldDB" id="J9FTX1"/>
<evidence type="ECO:0000256" key="1">
    <source>
        <dbReference type="SAM" id="Phobius"/>
    </source>
</evidence>
<gene>
    <name evidence="2" type="ORF">EVA_13476</name>
</gene>
<reference evidence="2" key="1">
    <citation type="journal article" date="2012" name="PLoS ONE">
        <title>Gene sets for utilization of primary and secondary nutrition supplies in the distal gut of endangered iberian lynx.</title>
        <authorList>
            <person name="Alcaide M."/>
            <person name="Messina E."/>
            <person name="Richter M."/>
            <person name="Bargiela R."/>
            <person name="Peplies J."/>
            <person name="Huws S.A."/>
            <person name="Newbold C.J."/>
            <person name="Golyshin P.N."/>
            <person name="Simon M.A."/>
            <person name="Lopez G."/>
            <person name="Yakimov M.M."/>
            <person name="Ferrer M."/>
        </authorList>
    </citation>
    <scope>NUCLEOTIDE SEQUENCE</scope>
</reference>
<organism evidence="2">
    <name type="scientific">gut metagenome</name>
    <dbReference type="NCBI Taxonomy" id="749906"/>
    <lineage>
        <taxon>unclassified sequences</taxon>
        <taxon>metagenomes</taxon>
        <taxon>organismal metagenomes</taxon>
    </lineage>
</organism>
<feature type="transmembrane region" description="Helical" evidence="1">
    <location>
        <begin position="6"/>
        <end position="25"/>
    </location>
</feature>
<proteinExistence type="predicted"/>
<comment type="caution">
    <text evidence="2">The sequence shown here is derived from an EMBL/GenBank/DDBJ whole genome shotgun (WGS) entry which is preliminary data.</text>
</comment>
<sequence>MIFLSHGYFILIGFIISSLSTRVGLQLRIALRWQKEGG</sequence>
<protein>
    <submittedName>
        <fullName evidence="2">Uncharacterized protein</fullName>
    </submittedName>
</protein>